<dbReference type="Proteomes" id="UP001596098">
    <property type="component" value="Unassembled WGS sequence"/>
</dbReference>
<proteinExistence type="predicted"/>
<organism evidence="1 2">
    <name type="scientific">Nocardioides yefusunii</name>
    <dbReference type="NCBI Taxonomy" id="2500546"/>
    <lineage>
        <taxon>Bacteria</taxon>
        <taxon>Bacillati</taxon>
        <taxon>Actinomycetota</taxon>
        <taxon>Actinomycetes</taxon>
        <taxon>Propionibacteriales</taxon>
        <taxon>Nocardioidaceae</taxon>
        <taxon>Nocardioides</taxon>
    </lineage>
</organism>
<evidence type="ECO:0000313" key="2">
    <source>
        <dbReference type="Proteomes" id="UP001596098"/>
    </source>
</evidence>
<evidence type="ECO:0000313" key="1">
    <source>
        <dbReference type="EMBL" id="MFC6153655.1"/>
    </source>
</evidence>
<dbReference type="RefSeq" id="WP_128220048.1">
    <property type="nucleotide sequence ID" value="NZ_CP034929.1"/>
</dbReference>
<reference evidence="2" key="1">
    <citation type="journal article" date="2019" name="Int. J. Syst. Evol. Microbiol.">
        <title>The Global Catalogue of Microorganisms (GCM) 10K type strain sequencing project: providing services to taxonomists for standard genome sequencing and annotation.</title>
        <authorList>
            <consortium name="The Broad Institute Genomics Platform"/>
            <consortium name="The Broad Institute Genome Sequencing Center for Infectious Disease"/>
            <person name="Wu L."/>
            <person name="Ma J."/>
        </authorList>
    </citation>
    <scope>NUCLEOTIDE SEQUENCE [LARGE SCALE GENOMIC DNA]</scope>
    <source>
        <strain evidence="2">DFY28</strain>
    </source>
</reference>
<comment type="caution">
    <text evidence="1">The sequence shown here is derived from an EMBL/GenBank/DDBJ whole genome shotgun (WGS) entry which is preliminary data.</text>
</comment>
<protein>
    <submittedName>
        <fullName evidence="1">Uncharacterized protein</fullName>
    </submittedName>
</protein>
<keyword evidence="2" id="KW-1185">Reference proteome</keyword>
<accession>A0ABW1QYH0</accession>
<gene>
    <name evidence="1" type="ORF">ACFPWU_08270</name>
</gene>
<dbReference type="EMBL" id="JBHSQI010000004">
    <property type="protein sequence ID" value="MFC6153655.1"/>
    <property type="molecule type" value="Genomic_DNA"/>
</dbReference>
<name>A0ABW1QYH0_9ACTN</name>
<sequence>MTAPTPDQAHKYVGRADYTLAEVTTVLAAERAAQARRCRVPTEGEWPADLVEALLRRTLAALAMRANPLGVAVSVTDFGVSTDRVGGLDPVVRRLEAPHVKLVLG</sequence>